<proteinExistence type="predicted"/>
<protein>
    <submittedName>
        <fullName evidence="2">Uncharacterized protein</fullName>
    </submittedName>
</protein>
<dbReference type="EMBL" id="LAEV01001665">
    <property type="protein sequence ID" value="KKA27478.1"/>
    <property type="molecule type" value="Genomic_DNA"/>
</dbReference>
<organism evidence="2 3">
    <name type="scientific">Thielaviopsis punctulata</name>
    <dbReference type="NCBI Taxonomy" id="72032"/>
    <lineage>
        <taxon>Eukaryota</taxon>
        <taxon>Fungi</taxon>
        <taxon>Dikarya</taxon>
        <taxon>Ascomycota</taxon>
        <taxon>Pezizomycotina</taxon>
        <taxon>Sordariomycetes</taxon>
        <taxon>Hypocreomycetidae</taxon>
        <taxon>Microascales</taxon>
        <taxon>Ceratocystidaceae</taxon>
        <taxon>Thielaviopsis</taxon>
    </lineage>
</organism>
<keyword evidence="3" id="KW-1185">Reference proteome</keyword>
<evidence type="ECO:0000313" key="3">
    <source>
        <dbReference type="Proteomes" id="UP000033483"/>
    </source>
</evidence>
<name>A0A0F4ZC54_9PEZI</name>
<dbReference type="PANTHER" id="PTHR39474">
    <property type="entry name" value="UNNAMED PRODUCT"/>
    <property type="match status" value="1"/>
</dbReference>
<evidence type="ECO:0000313" key="2">
    <source>
        <dbReference type="EMBL" id="KKA27478.1"/>
    </source>
</evidence>
<feature type="region of interest" description="Disordered" evidence="1">
    <location>
        <begin position="34"/>
        <end position="83"/>
    </location>
</feature>
<dbReference type="AlphaFoldDB" id="A0A0F4ZC54"/>
<dbReference type="PANTHER" id="PTHR39474:SF1">
    <property type="entry name" value="FUNGAL SPECIFIC TRANSCRIPTION FACTOR"/>
    <property type="match status" value="1"/>
</dbReference>
<evidence type="ECO:0000256" key="1">
    <source>
        <dbReference type="SAM" id="MobiDB-lite"/>
    </source>
</evidence>
<dbReference type="OrthoDB" id="4590138at2759"/>
<gene>
    <name evidence="2" type="ORF">TD95_001969</name>
</gene>
<sequence>MFARCRCLLRPNNSAYIRTLAVHRLHFSQYRTAMSSSSSSSSANNVSPAAEPTAAPQDHNPPALPAPPADDDGHIKLDMSTGNAEAKLDSMGPLVVHEDGTVSRINNWREMSEIERQNTLRVLGKRNKLRLAKLRGETAA</sequence>
<dbReference type="Proteomes" id="UP000033483">
    <property type="component" value="Unassembled WGS sequence"/>
</dbReference>
<comment type="caution">
    <text evidence="2">The sequence shown here is derived from an EMBL/GenBank/DDBJ whole genome shotgun (WGS) entry which is preliminary data.</text>
</comment>
<reference evidence="2 3" key="1">
    <citation type="submission" date="2015-03" db="EMBL/GenBank/DDBJ databases">
        <authorList>
            <person name="Radwan O."/>
            <person name="Al-Naeli F.A."/>
            <person name="Rendon G.A."/>
            <person name="Fields C."/>
        </authorList>
    </citation>
    <scope>NUCLEOTIDE SEQUENCE [LARGE SCALE GENOMIC DNA]</scope>
    <source>
        <strain evidence="2">CR-DP1</strain>
    </source>
</reference>
<accession>A0A0F4ZC54</accession>